<name>A0AAN8Q0L6_PATCE</name>
<dbReference type="PROSITE" id="PS50238">
    <property type="entry name" value="RHOGAP"/>
    <property type="match status" value="1"/>
</dbReference>
<feature type="compositionally biased region" description="Basic residues" evidence="3">
    <location>
        <begin position="429"/>
        <end position="439"/>
    </location>
</feature>
<keyword evidence="2" id="KW-0175">Coiled coil</keyword>
<evidence type="ECO:0000256" key="2">
    <source>
        <dbReference type="SAM" id="Coils"/>
    </source>
</evidence>
<dbReference type="PANTHER" id="PTHR15228">
    <property type="entry name" value="SPERMATHECAL PHYSIOLOGY VARIANT"/>
    <property type="match status" value="1"/>
</dbReference>
<evidence type="ECO:0000259" key="4">
    <source>
        <dbReference type="PROSITE" id="PS50003"/>
    </source>
</evidence>
<dbReference type="SUPFAM" id="SSF48350">
    <property type="entry name" value="GTPase activation domain, GAP"/>
    <property type="match status" value="1"/>
</dbReference>
<proteinExistence type="predicted"/>
<dbReference type="InterPro" id="IPR000198">
    <property type="entry name" value="RhoGAP_dom"/>
</dbReference>
<dbReference type="GO" id="GO:0051056">
    <property type="term" value="P:regulation of small GTPase mediated signal transduction"/>
    <property type="evidence" value="ECO:0007669"/>
    <property type="project" value="UniProtKB-ARBA"/>
</dbReference>
<accession>A0AAN8Q0L6</accession>
<dbReference type="InterPro" id="IPR008936">
    <property type="entry name" value="Rho_GTPase_activation_prot"/>
</dbReference>
<dbReference type="Gene3D" id="1.10.555.10">
    <property type="entry name" value="Rho GTPase activation protein"/>
    <property type="match status" value="1"/>
</dbReference>
<feature type="coiled-coil region" evidence="2">
    <location>
        <begin position="566"/>
        <end position="611"/>
    </location>
</feature>
<protein>
    <recommendedName>
        <fullName evidence="8">Rho GTPase activating protein</fullName>
    </recommendedName>
</protein>
<dbReference type="GO" id="GO:0005096">
    <property type="term" value="F:GTPase activator activity"/>
    <property type="evidence" value="ECO:0007669"/>
    <property type="project" value="UniProtKB-KW"/>
</dbReference>
<dbReference type="InterPro" id="IPR011993">
    <property type="entry name" value="PH-like_dom_sf"/>
</dbReference>
<dbReference type="SMART" id="SM00233">
    <property type="entry name" value="PH"/>
    <property type="match status" value="1"/>
</dbReference>
<evidence type="ECO:0000313" key="7">
    <source>
        <dbReference type="Proteomes" id="UP001347796"/>
    </source>
</evidence>
<keyword evidence="7" id="KW-1185">Reference proteome</keyword>
<feature type="domain" description="Rho-GAP" evidence="5">
    <location>
        <begin position="121"/>
        <end position="320"/>
    </location>
</feature>
<dbReference type="PANTHER" id="PTHR15228:SF24">
    <property type="entry name" value="RHO-GAP DOMAIN-CONTAINING PROTEIN"/>
    <property type="match status" value="1"/>
</dbReference>
<dbReference type="PROSITE" id="PS50003">
    <property type="entry name" value="PH_DOMAIN"/>
    <property type="match status" value="1"/>
</dbReference>
<evidence type="ECO:0000313" key="6">
    <source>
        <dbReference type="EMBL" id="KAK6187964.1"/>
    </source>
</evidence>
<dbReference type="Pfam" id="PF00620">
    <property type="entry name" value="RhoGAP"/>
    <property type="match status" value="1"/>
</dbReference>
<reference evidence="6 7" key="1">
    <citation type="submission" date="2024-01" db="EMBL/GenBank/DDBJ databases">
        <title>The genome of the rayed Mediterranean limpet Patella caerulea (Linnaeus, 1758).</title>
        <authorList>
            <person name="Anh-Thu Weber A."/>
            <person name="Halstead-Nussloch G."/>
        </authorList>
    </citation>
    <scope>NUCLEOTIDE SEQUENCE [LARGE SCALE GENOMIC DNA]</scope>
    <source>
        <strain evidence="6">AATW-2023a</strain>
        <tissue evidence="6">Whole specimen</tissue>
    </source>
</reference>
<dbReference type="GO" id="GO:0007165">
    <property type="term" value="P:signal transduction"/>
    <property type="evidence" value="ECO:0007669"/>
    <property type="project" value="InterPro"/>
</dbReference>
<feature type="region of interest" description="Disordered" evidence="3">
    <location>
        <begin position="370"/>
        <end position="395"/>
    </location>
</feature>
<evidence type="ECO:0008006" key="8">
    <source>
        <dbReference type="Google" id="ProtNLM"/>
    </source>
</evidence>
<dbReference type="SUPFAM" id="SSF50729">
    <property type="entry name" value="PH domain-like"/>
    <property type="match status" value="1"/>
</dbReference>
<evidence type="ECO:0000256" key="3">
    <source>
        <dbReference type="SAM" id="MobiDB-lite"/>
    </source>
</evidence>
<feature type="region of interest" description="Disordered" evidence="3">
    <location>
        <begin position="417"/>
        <end position="463"/>
    </location>
</feature>
<dbReference type="SMART" id="SM00324">
    <property type="entry name" value="RhoGAP"/>
    <property type="match status" value="1"/>
</dbReference>
<evidence type="ECO:0000256" key="1">
    <source>
        <dbReference type="ARBA" id="ARBA00022468"/>
    </source>
</evidence>
<dbReference type="Proteomes" id="UP001347796">
    <property type="component" value="Unassembled WGS sequence"/>
</dbReference>
<comment type="caution">
    <text evidence="6">The sequence shown here is derived from an EMBL/GenBank/DDBJ whole genome shotgun (WGS) entry which is preliminary data.</text>
</comment>
<dbReference type="InterPro" id="IPR001849">
    <property type="entry name" value="PH_domain"/>
</dbReference>
<evidence type="ECO:0000259" key="5">
    <source>
        <dbReference type="PROSITE" id="PS50238"/>
    </source>
</evidence>
<feature type="compositionally biased region" description="Polar residues" evidence="3">
    <location>
        <begin position="382"/>
        <end position="395"/>
    </location>
</feature>
<dbReference type="InterPro" id="IPR051025">
    <property type="entry name" value="RhoGAP"/>
</dbReference>
<dbReference type="EMBL" id="JAZGQO010000004">
    <property type="protein sequence ID" value="KAK6187964.1"/>
    <property type="molecule type" value="Genomic_DNA"/>
</dbReference>
<dbReference type="Gene3D" id="2.30.29.30">
    <property type="entry name" value="Pleckstrin-homology domain (PH domain)/Phosphotyrosine-binding domain (PTB)"/>
    <property type="match status" value="1"/>
</dbReference>
<dbReference type="AlphaFoldDB" id="A0AAN8Q0L6"/>
<dbReference type="Pfam" id="PF00169">
    <property type="entry name" value="PH"/>
    <property type="match status" value="1"/>
</dbReference>
<gene>
    <name evidence="6" type="ORF">SNE40_005879</name>
</gene>
<keyword evidence="1" id="KW-0343">GTPase activation</keyword>
<feature type="domain" description="PH" evidence="4">
    <location>
        <begin position="7"/>
        <end position="111"/>
    </location>
</feature>
<sequence>MEKHKKVVHVSGWLKKQGGMIKSWSNRWFVLNGSVLFYFTRQEETKAQGSYFLDGQKIIVHPPNVDMPDKFIFEISASKCYNRTDVESVLLCAASDEERKYWVKALTWALYGGKGGAIFGHSIETTMKYEHKQHRSLPLIIETCVEYLYKNGLDVEGIFRLPGRSSLIRELREKFDSAECVSLESLEIDVHTVASLLKLYLRELPESIVPCEFYQKFMNVALKFQGTKEDSGKSEHVLTLQSAMYQLPEDNYTILKYLCKFLKAVCENSSINKMDPTNIATVFGPNIIRHMDDNPELFMVTADLNQQLVFMMVHYYDTVFLLDYSRRSNMREVPVDDLLGLINDDFNSSSLLKPDKNPIWADFQGLTSEPTDEVLPGDKSTKTTNRKSMTLPTLKSSGSFTNCDQFNKSPIIDKDLSRRFDENGTPIAPKRRSKIVRGRRVSERRNQSDSDNSAATTPDDVNLLNDPMRALNVLHISDHDLKTSDINNHKSLSATTSCSSSDVHLVEMCTSSTQTGDNDESEELETLEWNGKVQPSTPELHLQIAALKDELQRTKTKSDTTIKLLKSELTNMKEKYEKRIETMQITHNTKLKSLQEKLDEKTVTADDALARVIDLQSQLRDYHMHYGELNNNN</sequence>
<organism evidence="6 7">
    <name type="scientific">Patella caerulea</name>
    <name type="common">Rayed Mediterranean limpet</name>
    <dbReference type="NCBI Taxonomy" id="87958"/>
    <lineage>
        <taxon>Eukaryota</taxon>
        <taxon>Metazoa</taxon>
        <taxon>Spiralia</taxon>
        <taxon>Lophotrochozoa</taxon>
        <taxon>Mollusca</taxon>
        <taxon>Gastropoda</taxon>
        <taxon>Patellogastropoda</taxon>
        <taxon>Patelloidea</taxon>
        <taxon>Patellidae</taxon>
        <taxon>Patella</taxon>
    </lineage>
</organism>